<dbReference type="SUPFAM" id="SSF46689">
    <property type="entry name" value="Homeodomain-like"/>
    <property type="match status" value="1"/>
</dbReference>
<gene>
    <name evidence="6" type="ORF">OIU74_021390</name>
</gene>
<evidence type="ECO:0000259" key="5">
    <source>
        <dbReference type="PROSITE" id="PS50090"/>
    </source>
</evidence>
<accession>A0A9Q0WIQ8</accession>
<dbReference type="GO" id="GO:0003677">
    <property type="term" value="F:DNA binding"/>
    <property type="evidence" value="ECO:0007669"/>
    <property type="project" value="UniProtKB-KW"/>
</dbReference>
<dbReference type="Proteomes" id="UP001151752">
    <property type="component" value="Chromosome 8"/>
</dbReference>
<evidence type="ECO:0000313" key="7">
    <source>
        <dbReference type="Proteomes" id="UP001151752"/>
    </source>
</evidence>
<dbReference type="GO" id="GO:0003700">
    <property type="term" value="F:DNA-binding transcription factor activity"/>
    <property type="evidence" value="ECO:0007669"/>
    <property type="project" value="InterPro"/>
</dbReference>
<dbReference type="Pfam" id="PF00249">
    <property type="entry name" value="Myb_DNA-binding"/>
    <property type="match status" value="1"/>
</dbReference>
<dbReference type="InterPro" id="IPR044636">
    <property type="entry name" value="RADIALIS-like"/>
</dbReference>
<dbReference type="Gene3D" id="1.10.10.60">
    <property type="entry name" value="Homeodomain-like"/>
    <property type="match status" value="1"/>
</dbReference>
<dbReference type="PROSITE" id="PS50090">
    <property type="entry name" value="MYB_LIKE"/>
    <property type="match status" value="1"/>
</dbReference>
<dbReference type="InterPro" id="IPR009057">
    <property type="entry name" value="Homeodomain-like_sf"/>
</dbReference>
<reference evidence="6" key="1">
    <citation type="submission" date="2022-11" db="EMBL/GenBank/DDBJ databases">
        <authorList>
            <person name="Hyden B.L."/>
            <person name="Feng K."/>
            <person name="Yates T."/>
            <person name="Jawdy S."/>
            <person name="Smart L.B."/>
            <person name="Muchero W."/>
        </authorList>
    </citation>
    <scope>NUCLEOTIDE SEQUENCE</scope>
    <source>
        <tissue evidence="6">Shoot tip</tissue>
    </source>
</reference>
<dbReference type="FunFam" id="1.10.10.60:FF:000154">
    <property type="entry name" value="Transcription factor SRM1"/>
    <property type="match status" value="1"/>
</dbReference>
<keyword evidence="6" id="KW-0238">DNA-binding</keyword>
<evidence type="ECO:0000256" key="3">
    <source>
        <dbReference type="ARBA" id="ARBA00023163"/>
    </source>
</evidence>
<keyword evidence="6" id="KW-0371">Homeobox</keyword>
<reference evidence="6" key="2">
    <citation type="journal article" date="2023" name="Int. J. Mol. Sci.">
        <title>De Novo Assembly and Annotation of 11 Diverse Shrub Willow (Salix) Genomes Reveals Novel Gene Organization in Sex-Linked Regions.</title>
        <authorList>
            <person name="Hyden B."/>
            <person name="Feng K."/>
            <person name="Yates T.B."/>
            <person name="Jawdy S."/>
            <person name="Cereghino C."/>
            <person name="Smart L.B."/>
            <person name="Muchero W."/>
        </authorList>
    </citation>
    <scope>NUCLEOTIDE SEQUENCE</scope>
    <source>
        <tissue evidence="6">Shoot tip</tissue>
    </source>
</reference>
<keyword evidence="7" id="KW-1185">Reference proteome</keyword>
<evidence type="ECO:0000256" key="2">
    <source>
        <dbReference type="ARBA" id="ARBA00023015"/>
    </source>
</evidence>
<dbReference type="GO" id="GO:0005634">
    <property type="term" value="C:nucleus"/>
    <property type="evidence" value="ECO:0007669"/>
    <property type="project" value="UniProtKB-SubCell"/>
</dbReference>
<evidence type="ECO:0000256" key="4">
    <source>
        <dbReference type="ARBA" id="ARBA00023242"/>
    </source>
</evidence>
<proteinExistence type="predicted"/>
<sequence>MTSSHFSSWSRQEDKQFEQALVLLPKETPNRWEKISSYVPGKSWREVRKHYEDLVHDILKEKLVEAVKVPIQMSLLEWSK</sequence>
<feature type="domain" description="Myb-like" evidence="5">
    <location>
        <begin position="7"/>
        <end position="55"/>
    </location>
</feature>
<keyword evidence="3" id="KW-0804">Transcription</keyword>
<name>A0A9Q0WIQ8_9ROSI</name>
<keyword evidence="2" id="KW-0805">Transcription regulation</keyword>
<comment type="subcellular location">
    <subcellularLocation>
        <location evidence="1">Nucleus</location>
    </subcellularLocation>
</comment>
<dbReference type="EMBL" id="JAPFFM010000003">
    <property type="protein sequence ID" value="KAJ6767508.1"/>
    <property type="molecule type" value="Genomic_DNA"/>
</dbReference>
<organism evidence="6 7">
    <name type="scientific">Salix koriyanagi</name>
    <dbReference type="NCBI Taxonomy" id="2511006"/>
    <lineage>
        <taxon>Eukaryota</taxon>
        <taxon>Viridiplantae</taxon>
        <taxon>Streptophyta</taxon>
        <taxon>Embryophyta</taxon>
        <taxon>Tracheophyta</taxon>
        <taxon>Spermatophyta</taxon>
        <taxon>Magnoliopsida</taxon>
        <taxon>eudicotyledons</taxon>
        <taxon>Gunneridae</taxon>
        <taxon>Pentapetalae</taxon>
        <taxon>rosids</taxon>
        <taxon>fabids</taxon>
        <taxon>Malpighiales</taxon>
        <taxon>Salicaceae</taxon>
        <taxon>Saliceae</taxon>
        <taxon>Salix</taxon>
    </lineage>
</organism>
<dbReference type="PANTHER" id="PTHR43952">
    <property type="entry name" value="MYB FAMILY TRANSCRIPTION FACTOR-RELATED"/>
    <property type="match status" value="1"/>
</dbReference>
<dbReference type="PANTHER" id="PTHR43952:SF75">
    <property type="entry name" value="PROTEIN RADIALIS-LIKE 6"/>
    <property type="match status" value="1"/>
</dbReference>
<dbReference type="InterPro" id="IPR001005">
    <property type="entry name" value="SANT/Myb"/>
</dbReference>
<evidence type="ECO:0000256" key="1">
    <source>
        <dbReference type="ARBA" id="ARBA00004123"/>
    </source>
</evidence>
<protein>
    <submittedName>
        <fullName evidence="6">DUPLICATED HOMEODOMAIN-LIKE SUPERFAMILY PROTEIN-RELATED</fullName>
    </submittedName>
</protein>
<dbReference type="CDD" id="cd00167">
    <property type="entry name" value="SANT"/>
    <property type="match status" value="1"/>
</dbReference>
<comment type="caution">
    <text evidence="6">The sequence shown here is derived from an EMBL/GenBank/DDBJ whole genome shotgun (WGS) entry which is preliminary data.</text>
</comment>
<dbReference type="AlphaFoldDB" id="A0A9Q0WIQ8"/>
<keyword evidence="4" id="KW-0539">Nucleus</keyword>
<dbReference type="SMART" id="SM00717">
    <property type="entry name" value="SANT"/>
    <property type="match status" value="1"/>
</dbReference>
<evidence type="ECO:0000313" key="6">
    <source>
        <dbReference type="EMBL" id="KAJ6767508.1"/>
    </source>
</evidence>